<keyword evidence="4" id="KW-1185">Reference proteome</keyword>
<gene>
    <name evidence="1" type="ORF">GCM10007422_09060</name>
    <name evidence="2" type="ORF">GGQ60_001729</name>
</gene>
<comment type="caution">
    <text evidence="2">The sequence shown here is derived from an EMBL/GenBank/DDBJ whole genome shotgun (WGS) entry which is preliminary data.</text>
</comment>
<evidence type="ECO:0000313" key="1">
    <source>
        <dbReference type="EMBL" id="GGG97295.1"/>
    </source>
</evidence>
<dbReference type="Proteomes" id="UP000642938">
    <property type="component" value="Unassembled WGS sequence"/>
</dbReference>
<name>A0A7W6K9L3_9SPHI</name>
<evidence type="ECO:0000313" key="2">
    <source>
        <dbReference type="EMBL" id="MBB4107748.1"/>
    </source>
</evidence>
<dbReference type="RefSeq" id="WP_183762249.1">
    <property type="nucleotide sequence ID" value="NZ_BMHZ01000001.1"/>
</dbReference>
<evidence type="ECO:0000313" key="4">
    <source>
        <dbReference type="Proteomes" id="UP000642938"/>
    </source>
</evidence>
<evidence type="ECO:0000313" key="3">
    <source>
        <dbReference type="Proteomes" id="UP000532273"/>
    </source>
</evidence>
<dbReference type="AlphaFoldDB" id="A0A7W6K9L3"/>
<sequence length="269" mass="30489">MQINRFNFIRWYSNQVMDATINIPRLPQRQNKCYMPVIAIDEQFSFYINCDIAFSDADFTNLRLDLVGQSRSYTNVSTLIKDTLPNSGGYNIFCNGTLTGVVPGQYQFVISNTVANTIKCVSNIVNVMTSAAAHDITVSVLYRNSRSRSKFRYSENPTFQNKIRLHIGLVDWTGEGNLDQYREVSTGTLRNEKLELDRKIKINTYFFDDGAHEAMTELGVCDSIIINGVLYRAKGIYNPGIREVSNVSKGEIELYDVAFSQINKYGTIS</sequence>
<reference evidence="2 3" key="3">
    <citation type="submission" date="2020-08" db="EMBL/GenBank/DDBJ databases">
        <title>Genomic Encyclopedia of Type Strains, Phase IV (KMG-IV): sequencing the most valuable type-strain genomes for metagenomic binning, comparative biology and taxonomic classification.</title>
        <authorList>
            <person name="Goeker M."/>
        </authorList>
    </citation>
    <scope>NUCLEOTIDE SEQUENCE [LARGE SCALE GENOMIC DNA]</scope>
    <source>
        <strain evidence="2 3">DSM 100774</strain>
    </source>
</reference>
<dbReference type="EMBL" id="JACIEF010000002">
    <property type="protein sequence ID" value="MBB4107748.1"/>
    <property type="molecule type" value="Genomic_DNA"/>
</dbReference>
<dbReference type="Proteomes" id="UP000532273">
    <property type="component" value="Unassembled WGS sequence"/>
</dbReference>
<reference evidence="1" key="4">
    <citation type="submission" date="2024-05" db="EMBL/GenBank/DDBJ databases">
        <authorList>
            <person name="Sun Q."/>
            <person name="Zhou Y."/>
        </authorList>
    </citation>
    <scope>NUCLEOTIDE SEQUENCE</scope>
    <source>
        <strain evidence="1">CGMCC 1.15287</strain>
    </source>
</reference>
<reference evidence="1" key="1">
    <citation type="journal article" date="2014" name="Int. J. Syst. Evol. Microbiol.">
        <title>Complete genome of a new Firmicutes species belonging to the dominant human colonic microbiota ('Ruminococcus bicirculans') reveals two chromosomes and a selective capacity to utilize plant glucans.</title>
        <authorList>
            <consortium name="NISC Comparative Sequencing Program"/>
            <person name="Wegmann U."/>
            <person name="Louis P."/>
            <person name="Goesmann A."/>
            <person name="Henrissat B."/>
            <person name="Duncan S.H."/>
            <person name="Flint H.J."/>
        </authorList>
    </citation>
    <scope>NUCLEOTIDE SEQUENCE</scope>
    <source>
        <strain evidence="1">CGMCC 1.15287</strain>
    </source>
</reference>
<accession>A0A7W6K9L3</accession>
<proteinExistence type="predicted"/>
<dbReference type="EMBL" id="BMHZ01000001">
    <property type="protein sequence ID" value="GGG97295.1"/>
    <property type="molecule type" value="Genomic_DNA"/>
</dbReference>
<reference evidence="4" key="2">
    <citation type="journal article" date="2019" name="Int. J. Syst. Evol. Microbiol.">
        <title>The Global Catalogue of Microorganisms (GCM) 10K type strain sequencing project: providing services to taxonomists for standard genome sequencing and annotation.</title>
        <authorList>
            <consortium name="The Broad Institute Genomics Platform"/>
            <consortium name="The Broad Institute Genome Sequencing Center for Infectious Disease"/>
            <person name="Wu L."/>
            <person name="Ma J."/>
        </authorList>
    </citation>
    <scope>NUCLEOTIDE SEQUENCE [LARGE SCALE GENOMIC DNA]</scope>
    <source>
        <strain evidence="4">CGMCC 1.15287</strain>
    </source>
</reference>
<protein>
    <submittedName>
        <fullName evidence="2">Uncharacterized protein</fullName>
    </submittedName>
</protein>
<organism evidence="2 3">
    <name type="scientific">Pedobacter zeae</name>
    <dbReference type="NCBI Taxonomy" id="1737356"/>
    <lineage>
        <taxon>Bacteria</taxon>
        <taxon>Pseudomonadati</taxon>
        <taxon>Bacteroidota</taxon>
        <taxon>Sphingobacteriia</taxon>
        <taxon>Sphingobacteriales</taxon>
        <taxon>Sphingobacteriaceae</taxon>
        <taxon>Pedobacter</taxon>
    </lineage>
</organism>